<dbReference type="PANTHER" id="PTHR34040:SF2">
    <property type="entry name" value="FLAGELLAR BIOSYNTHETIC PROTEIN FLIQ"/>
    <property type="match status" value="1"/>
</dbReference>
<dbReference type="PIRSF" id="PIRSF004669">
    <property type="entry name" value="FliQ"/>
    <property type="match status" value="1"/>
</dbReference>
<keyword evidence="9" id="KW-1185">Reference proteome</keyword>
<feature type="transmembrane region" description="Helical" evidence="7">
    <location>
        <begin position="50"/>
        <end position="73"/>
    </location>
</feature>
<dbReference type="AlphaFoldDB" id="A0A4R5QP38"/>
<evidence type="ECO:0000256" key="1">
    <source>
        <dbReference type="ARBA" id="ARBA00004651"/>
    </source>
</evidence>
<keyword evidence="8" id="KW-0282">Flagellum</keyword>
<proteinExistence type="inferred from homology"/>
<accession>A0A4R5QP38</accession>
<dbReference type="PRINTS" id="PR00952">
    <property type="entry name" value="TYPE3IMQPROT"/>
</dbReference>
<dbReference type="GO" id="GO:0005886">
    <property type="term" value="C:plasma membrane"/>
    <property type="evidence" value="ECO:0007669"/>
    <property type="project" value="UniProtKB-SubCell"/>
</dbReference>
<keyword evidence="6 7" id="KW-0472">Membrane</keyword>
<name>A0A4R5QP38_9PROT</name>
<evidence type="ECO:0000256" key="3">
    <source>
        <dbReference type="ARBA" id="ARBA00022475"/>
    </source>
</evidence>
<dbReference type="PANTHER" id="PTHR34040">
    <property type="entry name" value="FLAGELLAR BIOSYNTHETIC PROTEIN FLIQ"/>
    <property type="match status" value="1"/>
</dbReference>
<evidence type="ECO:0000256" key="6">
    <source>
        <dbReference type="ARBA" id="ARBA00023136"/>
    </source>
</evidence>
<keyword evidence="5 7" id="KW-1133">Transmembrane helix</keyword>
<keyword evidence="4 7" id="KW-0812">Transmembrane</keyword>
<dbReference type="EMBL" id="SMSJ01000001">
    <property type="protein sequence ID" value="TDH64447.1"/>
    <property type="molecule type" value="Genomic_DNA"/>
</dbReference>
<protein>
    <submittedName>
        <fullName evidence="8">Flagellar biosynthetic protein FliQ</fullName>
    </submittedName>
</protein>
<gene>
    <name evidence="8" type="ORF">E2C06_00440</name>
</gene>
<dbReference type="Pfam" id="PF01313">
    <property type="entry name" value="Bac_export_3"/>
    <property type="match status" value="1"/>
</dbReference>
<evidence type="ECO:0000313" key="8">
    <source>
        <dbReference type="EMBL" id="TDH64447.1"/>
    </source>
</evidence>
<keyword evidence="8" id="KW-0966">Cell projection</keyword>
<keyword evidence="8" id="KW-0969">Cilium</keyword>
<organism evidence="8 9">
    <name type="scientific">Dankookia rubra</name>
    <dbReference type="NCBI Taxonomy" id="1442381"/>
    <lineage>
        <taxon>Bacteria</taxon>
        <taxon>Pseudomonadati</taxon>
        <taxon>Pseudomonadota</taxon>
        <taxon>Alphaproteobacteria</taxon>
        <taxon>Acetobacterales</taxon>
        <taxon>Roseomonadaceae</taxon>
        <taxon>Dankookia</taxon>
    </lineage>
</organism>
<sequence length="92" mass="9695">MADDPTTLALREALWLALHLAWPPLLAMLAIGLVISVLQAVTQIQEATLAFLPKVVVMAAVLLLTGPAMTVAMQGYAAQLFTRIVALGGATR</sequence>
<reference evidence="8 9" key="1">
    <citation type="journal article" date="2016" name="J. Microbiol.">
        <title>Dankookia rubra gen. nov., sp. nov., an alphaproteobacterium isolated from sediment of a shallow stream.</title>
        <authorList>
            <person name="Kim W.H."/>
            <person name="Kim D.H."/>
            <person name="Kang K."/>
            <person name="Ahn T.Y."/>
        </authorList>
    </citation>
    <scope>NUCLEOTIDE SEQUENCE [LARGE SCALE GENOMIC DNA]</scope>
    <source>
        <strain evidence="8 9">JCM30602</strain>
    </source>
</reference>
<evidence type="ECO:0000256" key="7">
    <source>
        <dbReference type="SAM" id="Phobius"/>
    </source>
</evidence>
<dbReference type="OrthoDB" id="9806440at2"/>
<comment type="caution">
    <text evidence="8">The sequence shown here is derived from an EMBL/GenBank/DDBJ whole genome shotgun (WGS) entry which is preliminary data.</text>
</comment>
<evidence type="ECO:0000256" key="5">
    <source>
        <dbReference type="ARBA" id="ARBA00022989"/>
    </source>
</evidence>
<comment type="similarity">
    <text evidence="2">Belongs to the FliQ/MopD/SpaQ family.</text>
</comment>
<dbReference type="Proteomes" id="UP000295096">
    <property type="component" value="Unassembled WGS sequence"/>
</dbReference>
<comment type="subcellular location">
    <subcellularLocation>
        <location evidence="1">Cell membrane</location>
        <topology evidence="1">Multi-pass membrane protein</topology>
    </subcellularLocation>
</comment>
<evidence type="ECO:0000256" key="2">
    <source>
        <dbReference type="ARBA" id="ARBA00006156"/>
    </source>
</evidence>
<evidence type="ECO:0000313" key="9">
    <source>
        <dbReference type="Proteomes" id="UP000295096"/>
    </source>
</evidence>
<dbReference type="GO" id="GO:0009306">
    <property type="term" value="P:protein secretion"/>
    <property type="evidence" value="ECO:0007669"/>
    <property type="project" value="InterPro"/>
</dbReference>
<feature type="transmembrane region" description="Helical" evidence="7">
    <location>
        <begin position="20"/>
        <end position="38"/>
    </location>
</feature>
<keyword evidence="3" id="KW-1003">Cell membrane</keyword>
<dbReference type="InterPro" id="IPR002191">
    <property type="entry name" value="Bac_export_3"/>
</dbReference>
<evidence type="ECO:0000256" key="4">
    <source>
        <dbReference type="ARBA" id="ARBA00022692"/>
    </source>
</evidence>
<dbReference type="RefSeq" id="WP_133286603.1">
    <property type="nucleotide sequence ID" value="NZ_SMSJ01000001.1"/>
</dbReference>